<dbReference type="AlphaFoldDB" id="A0A084EY79"/>
<feature type="transmembrane region" description="Helical" evidence="5">
    <location>
        <begin position="374"/>
        <end position="393"/>
    </location>
</feature>
<feature type="transmembrane region" description="Helical" evidence="5">
    <location>
        <begin position="164"/>
        <end position="183"/>
    </location>
</feature>
<protein>
    <submittedName>
        <fullName evidence="6">Flippase</fullName>
    </submittedName>
</protein>
<evidence type="ECO:0000313" key="7">
    <source>
        <dbReference type="Proteomes" id="UP001148834"/>
    </source>
</evidence>
<feature type="transmembrane region" description="Helical" evidence="5">
    <location>
        <begin position="239"/>
        <end position="261"/>
    </location>
</feature>
<dbReference type="Proteomes" id="UP001148834">
    <property type="component" value="Unassembled WGS sequence"/>
</dbReference>
<sequence length="401" mass="45292">MRAIKDSAVYLIGELTSRAMPFLLLPYLSRKLGVEGFGELAYYQTYLVLFFIIVGLSQEGAVTRYFYVYGKRSLNLVVTSGYAYTLAIGSLILLGCWILQSEILTYVALSAIFQALLGVQLSIRQCQKQAISYAILQFASSLGTVVFTVLLLELYQTELVEKRLLGILLGNVLVFLLAYLVYSKKTVSKKYQWKQYKSALFYVLAFGTPLILHNVSFFLKGQLDRVFIYHQFNQVDLGLYAMGAQIAAILMIILQAVNKALTPYFFDGLKQGRINLKQTQKWAFYSLAIVPLPSLIMWVIPEQFIVWLLGVQFVGTKYYIILFLLSTALVIPYFILVNYLFYHSKNKLISICSVASTVIYILSLIGLTFTSIEFVPYASIIGSAVMILILYFMTSKVGKTV</sequence>
<organism evidence="6 7">
    <name type="scientific">Glaesserella parasuis</name>
    <name type="common">Haemophilus parasuis</name>
    <dbReference type="NCBI Taxonomy" id="738"/>
    <lineage>
        <taxon>Bacteria</taxon>
        <taxon>Pseudomonadati</taxon>
        <taxon>Pseudomonadota</taxon>
        <taxon>Gammaproteobacteria</taxon>
        <taxon>Pasteurellales</taxon>
        <taxon>Pasteurellaceae</taxon>
        <taxon>Glaesserella</taxon>
    </lineage>
</organism>
<evidence type="ECO:0000256" key="1">
    <source>
        <dbReference type="ARBA" id="ARBA00004141"/>
    </source>
</evidence>
<dbReference type="InterPro" id="IPR052556">
    <property type="entry name" value="PolySynth_Transporter"/>
</dbReference>
<feature type="transmembrane region" description="Helical" evidence="5">
    <location>
        <begin position="130"/>
        <end position="152"/>
    </location>
</feature>
<keyword evidence="3 5" id="KW-1133">Transmembrane helix</keyword>
<feature type="transmembrane region" description="Helical" evidence="5">
    <location>
        <begin position="282"/>
        <end position="300"/>
    </location>
</feature>
<feature type="transmembrane region" description="Helical" evidence="5">
    <location>
        <begin position="40"/>
        <end position="62"/>
    </location>
</feature>
<dbReference type="RefSeq" id="WP_021111740.1">
    <property type="nucleotide sequence ID" value="NZ_CBCRUP010000026.1"/>
</dbReference>
<dbReference type="OrthoDB" id="9815248at2"/>
<accession>A0A084EY79</accession>
<feature type="transmembrane region" description="Helical" evidence="5">
    <location>
        <begin position="320"/>
        <end position="341"/>
    </location>
</feature>
<dbReference type="Pfam" id="PF01943">
    <property type="entry name" value="Polysacc_synt"/>
    <property type="match status" value="1"/>
</dbReference>
<dbReference type="PANTHER" id="PTHR43424">
    <property type="entry name" value="LOCUS PUTATIVE PROTEIN 1-RELATED"/>
    <property type="match status" value="1"/>
</dbReference>
<evidence type="ECO:0000256" key="4">
    <source>
        <dbReference type="ARBA" id="ARBA00023136"/>
    </source>
</evidence>
<evidence type="ECO:0000256" key="3">
    <source>
        <dbReference type="ARBA" id="ARBA00022989"/>
    </source>
</evidence>
<dbReference type="CDD" id="cd13128">
    <property type="entry name" value="MATE_Wzx_like"/>
    <property type="match status" value="1"/>
</dbReference>
<feature type="transmembrane region" description="Helical" evidence="5">
    <location>
        <begin position="106"/>
        <end position="123"/>
    </location>
</feature>
<keyword evidence="2 5" id="KW-0812">Transmembrane</keyword>
<feature type="transmembrane region" description="Helical" evidence="5">
    <location>
        <begin position="348"/>
        <end position="368"/>
    </location>
</feature>
<proteinExistence type="predicted"/>
<reference evidence="6" key="1">
    <citation type="submission" date="2022-09" db="EMBL/GenBank/DDBJ databases">
        <title>Molecular characterization of Glaesserella parasuis strains circulating in commercial swine farms using whole-genome sequencing.</title>
        <authorList>
            <person name="Mugabi R."/>
            <person name="Clavijo M."/>
            <person name="Li G."/>
        </authorList>
    </citation>
    <scope>NUCLEOTIDE SEQUENCE</scope>
    <source>
        <strain evidence="6">0435-53</strain>
    </source>
</reference>
<evidence type="ECO:0000256" key="2">
    <source>
        <dbReference type="ARBA" id="ARBA00022692"/>
    </source>
</evidence>
<dbReference type="InterPro" id="IPR002797">
    <property type="entry name" value="Polysacc_synth"/>
</dbReference>
<comment type="subcellular location">
    <subcellularLocation>
        <location evidence="1">Membrane</location>
        <topology evidence="1">Multi-pass membrane protein</topology>
    </subcellularLocation>
</comment>
<dbReference type="KEGG" id="hpak:JT17_04120"/>
<dbReference type="EMBL" id="JAODIR010000024">
    <property type="protein sequence ID" value="MDD2168110.1"/>
    <property type="molecule type" value="Genomic_DNA"/>
</dbReference>
<dbReference type="GO" id="GO:0016020">
    <property type="term" value="C:membrane"/>
    <property type="evidence" value="ECO:0007669"/>
    <property type="project" value="UniProtKB-SubCell"/>
</dbReference>
<feature type="transmembrane region" description="Helical" evidence="5">
    <location>
        <begin position="7"/>
        <end position="28"/>
    </location>
</feature>
<dbReference type="PANTHER" id="PTHR43424:SF1">
    <property type="entry name" value="LOCUS PUTATIVE PROTEIN 1-RELATED"/>
    <property type="match status" value="1"/>
</dbReference>
<comment type="caution">
    <text evidence="6">The sequence shown here is derived from an EMBL/GenBank/DDBJ whole genome shotgun (WGS) entry which is preliminary data.</text>
</comment>
<evidence type="ECO:0000256" key="5">
    <source>
        <dbReference type="SAM" id="Phobius"/>
    </source>
</evidence>
<gene>
    <name evidence="6" type="ORF">N5925_05740</name>
</gene>
<evidence type="ECO:0000313" key="6">
    <source>
        <dbReference type="EMBL" id="MDD2168110.1"/>
    </source>
</evidence>
<feature type="transmembrane region" description="Helical" evidence="5">
    <location>
        <begin position="74"/>
        <end position="100"/>
    </location>
</feature>
<feature type="transmembrane region" description="Helical" evidence="5">
    <location>
        <begin position="199"/>
        <end position="219"/>
    </location>
</feature>
<keyword evidence="4 5" id="KW-0472">Membrane</keyword>
<name>A0A084EY79_GLAPU</name>